<keyword evidence="1" id="KW-0472">Membrane</keyword>
<feature type="transmembrane region" description="Helical" evidence="1">
    <location>
        <begin position="12"/>
        <end position="30"/>
    </location>
</feature>
<evidence type="ECO:0000256" key="1">
    <source>
        <dbReference type="SAM" id="Phobius"/>
    </source>
</evidence>
<proteinExistence type="predicted"/>
<dbReference type="GeneID" id="9947343"/>
<dbReference type="EMBL" id="JH712925">
    <property type="protein sequence ID" value="EFO18593.2"/>
    <property type="molecule type" value="Genomic_DNA"/>
</dbReference>
<gene>
    <name evidence="2" type="ORF">LOAG_09901</name>
</gene>
<protein>
    <submittedName>
        <fullName evidence="2">Uncharacterized protein</fullName>
    </submittedName>
</protein>
<dbReference type="OrthoDB" id="5829324at2759"/>
<dbReference type="RefSeq" id="XP_003145476.2">
    <property type="nucleotide sequence ID" value="XM_003145428.2"/>
</dbReference>
<accession>A0A1S0TRI0</accession>
<name>A0A1S0TRI0_LOALO</name>
<feature type="non-terminal residue" evidence="2">
    <location>
        <position position="50"/>
    </location>
</feature>
<keyword evidence="1" id="KW-1133">Transmembrane helix</keyword>
<dbReference type="InParanoid" id="A0A1S0TRI0"/>
<organism evidence="2">
    <name type="scientific">Loa loa</name>
    <name type="common">Eye worm</name>
    <name type="synonym">Filaria loa</name>
    <dbReference type="NCBI Taxonomy" id="7209"/>
    <lineage>
        <taxon>Eukaryota</taxon>
        <taxon>Metazoa</taxon>
        <taxon>Ecdysozoa</taxon>
        <taxon>Nematoda</taxon>
        <taxon>Chromadorea</taxon>
        <taxon>Rhabditida</taxon>
        <taxon>Spirurina</taxon>
        <taxon>Spiruromorpha</taxon>
        <taxon>Filarioidea</taxon>
        <taxon>Onchocercidae</taxon>
        <taxon>Loa</taxon>
    </lineage>
</organism>
<keyword evidence="1" id="KW-0812">Transmembrane</keyword>
<reference evidence="2" key="1">
    <citation type="submission" date="2012-04" db="EMBL/GenBank/DDBJ databases">
        <title>The Genome Sequence of Loa loa.</title>
        <authorList>
            <consortium name="The Broad Institute Genome Sequencing Platform"/>
            <consortium name="Broad Institute Genome Sequencing Center for Infectious Disease"/>
            <person name="Nutman T.B."/>
            <person name="Fink D.L."/>
            <person name="Russ C."/>
            <person name="Young S."/>
            <person name="Zeng Q."/>
            <person name="Gargeya S."/>
            <person name="Alvarado L."/>
            <person name="Berlin A."/>
            <person name="Chapman S.B."/>
            <person name="Chen Z."/>
            <person name="Freedman E."/>
            <person name="Gellesch M."/>
            <person name="Goldberg J."/>
            <person name="Griggs A."/>
            <person name="Gujja S."/>
            <person name="Heilman E.R."/>
            <person name="Heiman D."/>
            <person name="Howarth C."/>
            <person name="Mehta T."/>
            <person name="Neiman D."/>
            <person name="Pearson M."/>
            <person name="Roberts A."/>
            <person name="Saif S."/>
            <person name="Shea T."/>
            <person name="Shenoy N."/>
            <person name="Sisk P."/>
            <person name="Stolte C."/>
            <person name="Sykes S."/>
            <person name="White J."/>
            <person name="Yandava C."/>
            <person name="Haas B."/>
            <person name="Henn M.R."/>
            <person name="Nusbaum C."/>
            <person name="Birren B."/>
        </authorList>
    </citation>
    <scope>NUCLEOTIDE SEQUENCE [LARGE SCALE GENOMIC DNA]</scope>
</reference>
<sequence>MGKKISDLLENSILIGYCIYRMFIATHLIVQNAKFASENGVYGWIENHNW</sequence>
<dbReference type="KEGG" id="loa:LOAG_09901"/>
<dbReference type="CTD" id="9947343"/>
<dbReference type="AlphaFoldDB" id="A0A1S0TRI0"/>
<evidence type="ECO:0000313" key="2">
    <source>
        <dbReference type="EMBL" id="EFO18593.2"/>
    </source>
</evidence>